<dbReference type="Gramene" id="PRQ17221">
    <property type="protein sequence ID" value="PRQ17221"/>
    <property type="gene ID" value="RchiOBHm_Chr7g0192641"/>
</dbReference>
<evidence type="ECO:0000259" key="6">
    <source>
        <dbReference type="SMART" id="SM01019"/>
    </source>
</evidence>
<dbReference type="EMBL" id="PDCK01000045">
    <property type="protein sequence ID" value="PRQ17221.1"/>
    <property type="molecule type" value="Genomic_DNA"/>
</dbReference>
<evidence type="ECO:0000256" key="3">
    <source>
        <dbReference type="ARBA" id="ARBA00023125"/>
    </source>
</evidence>
<dbReference type="AlphaFoldDB" id="A0A2P6P5L3"/>
<dbReference type="GO" id="GO:0003677">
    <property type="term" value="F:DNA binding"/>
    <property type="evidence" value="ECO:0007669"/>
    <property type="project" value="UniProtKB-KW"/>
</dbReference>
<name>A0A2P6P5L3_ROSCH</name>
<evidence type="ECO:0000313" key="8">
    <source>
        <dbReference type="Proteomes" id="UP000238479"/>
    </source>
</evidence>
<evidence type="ECO:0000313" key="7">
    <source>
        <dbReference type="EMBL" id="PRQ17221.1"/>
    </source>
</evidence>
<evidence type="ECO:0000256" key="5">
    <source>
        <dbReference type="ARBA" id="ARBA00023242"/>
    </source>
</evidence>
<comment type="subcellular location">
    <subcellularLocation>
        <location evidence="1">Nucleus</location>
    </subcellularLocation>
</comment>
<gene>
    <name evidence="7" type="ORF">RchiOBHm_Chr7g0192641</name>
</gene>
<dbReference type="SUPFAM" id="SSF101936">
    <property type="entry name" value="DNA-binding pseudobarrel domain"/>
    <property type="match status" value="1"/>
</dbReference>
<dbReference type="InterPro" id="IPR005508">
    <property type="entry name" value="At2g31720-like"/>
</dbReference>
<sequence>MARLTNEEDDDMMKAVFNLCHMKHVLVDSTKDIQILEDTNRKCLSQISTKDKRKTLLIKEQGDECIVNVAQGLHRNQRLQQDPKRKALQVTGQEAIYAGQGLTNSNVCQGLFYGNYAPPNLPPVPRLRQFIEICSQPFEKQLTFSDVKDDQSRLAMSKEDVQKRLMPLLNENEDLRRGIQVTTYDLDGKEYPMVFKIWVEKIHVLTEGWKAFCHDHKLVEKQDFVTVWMFRNAATGSLCFVIDLRRLPVLETIKRRRTRRN</sequence>
<keyword evidence="4" id="KW-0804">Transcription</keyword>
<evidence type="ECO:0000256" key="1">
    <source>
        <dbReference type="ARBA" id="ARBA00004123"/>
    </source>
</evidence>
<evidence type="ECO:0000256" key="2">
    <source>
        <dbReference type="ARBA" id="ARBA00023015"/>
    </source>
</evidence>
<dbReference type="InterPro" id="IPR003340">
    <property type="entry name" value="B3_DNA-bd"/>
</dbReference>
<comment type="caution">
    <text evidence="7">The sequence shown here is derived from an EMBL/GenBank/DDBJ whole genome shotgun (WGS) entry which is preliminary data.</text>
</comment>
<keyword evidence="2" id="KW-0805">Transcription regulation</keyword>
<dbReference type="Gene3D" id="2.40.330.10">
    <property type="entry name" value="DNA-binding pseudobarrel domain"/>
    <property type="match status" value="1"/>
</dbReference>
<dbReference type="OMA" id="CFVISIR"/>
<dbReference type="STRING" id="74649.A0A2P6P5L3"/>
<dbReference type="PANTHER" id="PTHR31541:SF28">
    <property type="entry name" value="TF-B3 DOMAIN-CONTAINING PROTEIN"/>
    <property type="match status" value="1"/>
</dbReference>
<dbReference type="PANTHER" id="PTHR31541">
    <property type="entry name" value="B3 DOMAIN PLANT PROTEIN-RELATED"/>
    <property type="match status" value="1"/>
</dbReference>
<protein>
    <submittedName>
        <fullName evidence="7">Putative transcription factor B3-Domain family</fullName>
    </submittedName>
</protein>
<organism evidence="7 8">
    <name type="scientific">Rosa chinensis</name>
    <name type="common">China rose</name>
    <dbReference type="NCBI Taxonomy" id="74649"/>
    <lineage>
        <taxon>Eukaryota</taxon>
        <taxon>Viridiplantae</taxon>
        <taxon>Streptophyta</taxon>
        <taxon>Embryophyta</taxon>
        <taxon>Tracheophyta</taxon>
        <taxon>Spermatophyta</taxon>
        <taxon>Magnoliopsida</taxon>
        <taxon>eudicotyledons</taxon>
        <taxon>Gunneridae</taxon>
        <taxon>Pentapetalae</taxon>
        <taxon>rosids</taxon>
        <taxon>fabids</taxon>
        <taxon>Rosales</taxon>
        <taxon>Rosaceae</taxon>
        <taxon>Rosoideae</taxon>
        <taxon>Rosoideae incertae sedis</taxon>
        <taxon>Rosa</taxon>
    </lineage>
</organism>
<accession>A0A2P6P5L3</accession>
<keyword evidence="8" id="KW-1185">Reference proteome</keyword>
<feature type="domain" description="TF-B3" evidence="6">
    <location>
        <begin position="138"/>
        <end position="242"/>
    </location>
</feature>
<proteinExistence type="predicted"/>
<evidence type="ECO:0000256" key="4">
    <source>
        <dbReference type="ARBA" id="ARBA00023163"/>
    </source>
</evidence>
<dbReference type="OrthoDB" id="668173at2759"/>
<keyword evidence="3" id="KW-0238">DNA-binding</keyword>
<dbReference type="Pfam" id="PF02362">
    <property type="entry name" value="B3"/>
    <property type="match status" value="1"/>
</dbReference>
<dbReference type="SMART" id="SM01019">
    <property type="entry name" value="B3"/>
    <property type="match status" value="1"/>
</dbReference>
<dbReference type="Proteomes" id="UP000238479">
    <property type="component" value="Chromosome 7"/>
</dbReference>
<keyword evidence="5" id="KW-0539">Nucleus</keyword>
<dbReference type="GO" id="GO:0005634">
    <property type="term" value="C:nucleus"/>
    <property type="evidence" value="ECO:0007669"/>
    <property type="project" value="UniProtKB-SubCell"/>
</dbReference>
<dbReference type="CDD" id="cd10017">
    <property type="entry name" value="B3_DNA"/>
    <property type="match status" value="1"/>
</dbReference>
<dbReference type="InterPro" id="IPR015300">
    <property type="entry name" value="DNA-bd_pseudobarrel_sf"/>
</dbReference>
<reference evidence="7 8" key="1">
    <citation type="journal article" date="2018" name="Nat. Genet.">
        <title>The Rosa genome provides new insights in the design of modern roses.</title>
        <authorList>
            <person name="Bendahmane M."/>
        </authorList>
    </citation>
    <scope>NUCLEOTIDE SEQUENCE [LARGE SCALE GENOMIC DNA]</scope>
    <source>
        <strain evidence="8">cv. Old Blush</strain>
    </source>
</reference>